<feature type="region of interest" description="Disordered" evidence="1">
    <location>
        <begin position="66"/>
        <end position="89"/>
    </location>
</feature>
<sequence length="89" mass="9292">MNIIQQKVSPGDAGEPVMVEFIGEDGNAISVSMNNYGRARPSDDEAVSDAKAMMADVALCSREITEGAAGEIPSPVRQAPTSRGNSPID</sequence>
<reference evidence="2 3" key="1">
    <citation type="submission" date="2023-07" db="EMBL/GenBank/DDBJ databases">
        <title>Sorghum-associated microbial communities from plants grown in Nebraska, USA.</title>
        <authorList>
            <person name="Schachtman D."/>
        </authorList>
    </citation>
    <scope>NUCLEOTIDE SEQUENCE [LARGE SCALE GENOMIC DNA]</scope>
    <source>
        <strain evidence="2 3">DS1307</strain>
    </source>
</reference>
<dbReference type="Proteomes" id="UP001241472">
    <property type="component" value="Unassembled WGS sequence"/>
</dbReference>
<feature type="compositionally biased region" description="Polar residues" evidence="1">
    <location>
        <begin position="79"/>
        <end position="89"/>
    </location>
</feature>
<organism evidence="2 3">
    <name type="scientific">Neorhizobium huautlense</name>
    <dbReference type="NCBI Taxonomy" id="67774"/>
    <lineage>
        <taxon>Bacteria</taxon>
        <taxon>Pseudomonadati</taxon>
        <taxon>Pseudomonadota</taxon>
        <taxon>Alphaproteobacteria</taxon>
        <taxon>Hyphomicrobiales</taxon>
        <taxon>Rhizobiaceae</taxon>
        <taxon>Rhizobium/Agrobacterium group</taxon>
        <taxon>Neorhizobium</taxon>
    </lineage>
</organism>
<evidence type="ECO:0000313" key="2">
    <source>
        <dbReference type="EMBL" id="MDP9838692.1"/>
    </source>
</evidence>
<proteinExistence type="predicted"/>
<evidence type="ECO:0000256" key="1">
    <source>
        <dbReference type="SAM" id="MobiDB-lite"/>
    </source>
</evidence>
<keyword evidence="3" id="KW-1185">Reference proteome</keyword>
<gene>
    <name evidence="2" type="ORF">J2T09_003464</name>
</gene>
<accession>A0ABT9PWA1</accession>
<dbReference type="EMBL" id="JAUSRF010000011">
    <property type="protein sequence ID" value="MDP9838692.1"/>
    <property type="molecule type" value="Genomic_DNA"/>
</dbReference>
<evidence type="ECO:0008006" key="4">
    <source>
        <dbReference type="Google" id="ProtNLM"/>
    </source>
</evidence>
<dbReference type="RefSeq" id="WP_306836822.1">
    <property type="nucleotide sequence ID" value="NZ_JAUSRF010000011.1"/>
</dbReference>
<name>A0ABT9PWA1_9HYPH</name>
<comment type="caution">
    <text evidence="2">The sequence shown here is derived from an EMBL/GenBank/DDBJ whole genome shotgun (WGS) entry which is preliminary data.</text>
</comment>
<evidence type="ECO:0000313" key="3">
    <source>
        <dbReference type="Proteomes" id="UP001241472"/>
    </source>
</evidence>
<protein>
    <recommendedName>
        <fullName evidence="4">DUF1488 family protein</fullName>
    </recommendedName>
</protein>